<accession>A0ABT0QDM7</accession>
<organism evidence="1 2">
    <name type="scientific">Jejuia spongiicola</name>
    <dbReference type="NCBI Taxonomy" id="2942207"/>
    <lineage>
        <taxon>Bacteria</taxon>
        <taxon>Pseudomonadati</taxon>
        <taxon>Bacteroidota</taxon>
        <taxon>Flavobacteriia</taxon>
        <taxon>Flavobacteriales</taxon>
        <taxon>Flavobacteriaceae</taxon>
        <taxon>Jejuia</taxon>
    </lineage>
</organism>
<keyword evidence="2" id="KW-1185">Reference proteome</keyword>
<evidence type="ECO:0000313" key="1">
    <source>
        <dbReference type="EMBL" id="MCL6295096.1"/>
    </source>
</evidence>
<protein>
    <submittedName>
        <fullName evidence="1">Uncharacterized protein</fullName>
    </submittedName>
</protein>
<evidence type="ECO:0000313" key="2">
    <source>
        <dbReference type="Proteomes" id="UP001165381"/>
    </source>
</evidence>
<gene>
    <name evidence="1" type="ORF">M3P09_08830</name>
</gene>
<reference evidence="1" key="1">
    <citation type="submission" date="2022-05" db="EMBL/GenBank/DDBJ databases">
        <authorList>
            <person name="Park J.-S."/>
        </authorList>
    </citation>
    <scope>NUCLEOTIDE SEQUENCE</scope>
    <source>
        <strain evidence="1">2012CJ34-3</strain>
    </source>
</reference>
<proteinExistence type="predicted"/>
<comment type="caution">
    <text evidence="1">The sequence shown here is derived from an EMBL/GenBank/DDBJ whole genome shotgun (WGS) entry which is preliminary data.</text>
</comment>
<dbReference type="Proteomes" id="UP001165381">
    <property type="component" value="Unassembled WGS sequence"/>
</dbReference>
<name>A0ABT0QDM7_9FLAO</name>
<sequence length="46" mass="5661">MKTIKTRYVFSEKNQVSIKINKNDNEWYPINFQWIPIQKLNESMNQ</sequence>
<dbReference type="EMBL" id="JAMFLZ010000003">
    <property type="protein sequence ID" value="MCL6295096.1"/>
    <property type="molecule type" value="Genomic_DNA"/>
</dbReference>
<dbReference type="RefSeq" id="WP_158231485.1">
    <property type="nucleotide sequence ID" value="NZ_JAMFLZ010000003.1"/>
</dbReference>